<dbReference type="SUPFAM" id="SSF56112">
    <property type="entry name" value="Protein kinase-like (PK-like)"/>
    <property type="match status" value="1"/>
</dbReference>
<dbReference type="InterPro" id="IPR058053">
    <property type="entry name" value="RamC_C"/>
</dbReference>
<dbReference type="EMBL" id="CP133548">
    <property type="protein sequence ID" value="WMS86050.1"/>
    <property type="molecule type" value="Genomic_DNA"/>
</dbReference>
<dbReference type="GO" id="GO:0005975">
    <property type="term" value="P:carbohydrate metabolic process"/>
    <property type="evidence" value="ECO:0007669"/>
    <property type="project" value="InterPro"/>
</dbReference>
<accession>A0AA51X6F9</accession>
<reference evidence="3 4" key="1">
    <citation type="submission" date="2023-08" db="EMBL/GenBank/DDBJ databases">
        <title>Pleionea litopenaei sp. nov., isolated from stomach of juvenile Litopenaeus vannamei.</title>
        <authorList>
            <person name="Rho A.M."/>
            <person name="Hwang C.Y."/>
        </authorList>
    </citation>
    <scope>NUCLEOTIDE SEQUENCE [LARGE SCALE GENOMIC DNA]</scope>
    <source>
        <strain evidence="3 4">HL-JVS1</strain>
    </source>
</reference>
<dbReference type="PANTHER" id="PTHR44167:SF24">
    <property type="entry name" value="SERINE_THREONINE-PROTEIN KINASE CHK2"/>
    <property type="match status" value="1"/>
</dbReference>
<evidence type="ECO:0000259" key="2">
    <source>
        <dbReference type="PROSITE" id="PS50011"/>
    </source>
</evidence>
<dbReference type="Pfam" id="PF25816">
    <property type="entry name" value="RamC_N"/>
    <property type="match status" value="1"/>
</dbReference>
<sequence length="893" mass="101868">MENVAKDLNAHPDFFIPFDARLPDDTYYDHVTELLPSVWRMKQDYFWTYVHPRETNTLIQGWKIHVSTLPERALQTLEKVLAICVKEETEFKFASDPKILRQLLSKNCSRSSSGKFITIYPQSNEKFKSLLDQLYIALKEEQGPYILSDRQYRDSKVIYFRYGGFKSLSGQDVMGEKTSYILDNRHGYIEDKRQASFYLPDFIKPEFQRLFDDEEIGITSNNENSESSTSNGYFDQRYDVNAVIKASNAGGVYLADDIESKQTVLIKEARPYIGISDDGYDVISQLQKEYRLLKKIEPLNIAPKVYSLFDEWEHKFLAQELIEGLTLKNFQAKINKITHSKATTEDVQSWMRILVKVAANILDCVNKLHQEKIVFGDISPHNIMVNEETHEVKFIDFEGAYERNVDKPINLFTPGFAKYERIERDETDYHDDFYALGCILAGMFIPNTTLLQLNDQFVSNLLEDIHLDYGLPTRFIRIVKTLLTEQNLNLNTLKDELLSIDLSAMHAFEFNFKSNKVKIEKHAAECLVGIHQYNQQNLEPKSELRILPTGPQMSDIFAMDKGILGVAYSWAKTGQELPQELMDWIKDKLKEKSGGKLPGLMNGLSGTAWALDSIGFEEDAKHALKQALHHPNLFQKMNLGYGAAGFGLTLLHFWNRYANESYLKQATKIADVLCDTAYQSNRGLCWEESDDDNGISLGLLEGASGIALFLLYMHKVTGQQRYLETAEKGLQFDLSFEKSARGSIGFPRVSGDNIVYPYLAFGSAGIASVVLRFYQVTKKADYLDFLGRVKADITHKYAINPGFSTGLTGLGVYLLDAYQILNDKSYLTLTYQVVDGLRMFEVDRDNGIVFPDSNRMKVCTDINDGSGGVALFLHRFIHNLPNNTFMLDELIQK</sequence>
<dbReference type="GO" id="GO:0004674">
    <property type="term" value="F:protein serine/threonine kinase activity"/>
    <property type="evidence" value="ECO:0007669"/>
    <property type="project" value="TreeGrafter"/>
</dbReference>
<protein>
    <submittedName>
        <fullName evidence="3">Class III lanthionine synthetase LanKC</fullName>
    </submittedName>
</protein>
<feature type="domain" description="Protein kinase" evidence="2">
    <location>
        <begin position="238"/>
        <end position="509"/>
    </location>
</feature>
<dbReference type="Gene3D" id="1.50.10.10">
    <property type="match status" value="1"/>
</dbReference>
<keyword evidence="4" id="KW-1185">Reference proteome</keyword>
<keyword evidence="1" id="KW-0812">Transmembrane</keyword>
<dbReference type="Proteomes" id="UP001239782">
    <property type="component" value="Chromosome"/>
</dbReference>
<dbReference type="SUPFAM" id="SSF158745">
    <property type="entry name" value="LanC-like"/>
    <property type="match status" value="1"/>
</dbReference>
<dbReference type="RefSeq" id="WP_309201201.1">
    <property type="nucleotide sequence ID" value="NZ_CP133548.1"/>
</dbReference>
<dbReference type="Gene3D" id="3.30.2430.10">
    <property type="entry name" value="phosphothreonine lyase"/>
    <property type="match status" value="1"/>
</dbReference>
<dbReference type="SMART" id="SM00220">
    <property type="entry name" value="S_TKc"/>
    <property type="match status" value="1"/>
</dbReference>
<dbReference type="Gene3D" id="1.10.510.10">
    <property type="entry name" value="Transferase(Phosphotransferase) domain 1"/>
    <property type="match status" value="1"/>
</dbReference>
<organism evidence="3 4">
    <name type="scientific">Pleionea litopenaei</name>
    <dbReference type="NCBI Taxonomy" id="3070815"/>
    <lineage>
        <taxon>Bacteria</taxon>
        <taxon>Pseudomonadati</taxon>
        <taxon>Pseudomonadota</taxon>
        <taxon>Gammaproteobacteria</taxon>
        <taxon>Oceanospirillales</taxon>
        <taxon>Pleioneaceae</taxon>
        <taxon>Pleionea</taxon>
    </lineage>
</organism>
<dbReference type="GO" id="GO:0005524">
    <property type="term" value="F:ATP binding"/>
    <property type="evidence" value="ECO:0007669"/>
    <property type="project" value="InterPro"/>
</dbReference>
<dbReference type="AlphaFoldDB" id="A0AA51X6F9"/>
<feature type="transmembrane region" description="Helical" evidence="1">
    <location>
        <begin position="755"/>
        <end position="774"/>
    </location>
</feature>
<dbReference type="NCBIfam" id="NF038151">
    <property type="entry name" value="lanthi_synth_III"/>
    <property type="match status" value="1"/>
</dbReference>
<proteinExistence type="predicted"/>
<dbReference type="InterPro" id="IPR012341">
    <property type="entry name" value="6hp_glycosidase-like_sf"/>
</dbReference>
<dbReference type="GO" id="GO:0031179">
    <property type="term" value="P:peptide modification"/>
    <property type="evidence" value="ECO:0007669"/>
    <property type="project" value="InterPro"/>
</dbReference>
<dbReference type="InterPro" id="IPR057929">
    <property type="entry name" value="RamC_N"/>
</dbReference>
<dbReference type="InterPro" id="IPR038498">
    <property type="entry name" value="OspF/SpvC_sf"/>
</dbReference>
<dbReference type="PROSITE" id="PS50011">
    <property type="entry name" value="PROTEIN_KINASE_DOM"/>
    <property type="match status" value="1"/>
</dbReference>
<gene>
    <name evidence="3" type="primary">lanKC</name>
    <name evidence="3" type="ORF">Q9312_12560</name>
</gene>
<dbReference type="Pfam" id="PF00069">
    <property type="entry name" value="Pkinase"/>
    <property type="match status" value="1"/>
</dbReference>
<evidence type="ECO:0000256" key="1">
    <source>
        <dbReference type="SAM" id="Phobius"/>
    </source>
</evidence>
<dbReference type="PANTHER" id="PTHR44167">
    <property type="entry name" value="OVARIAN-SPECIFIC SERINE/THREONINE-PROTEIN KINASE LOK-RELATED"/>
    <property type="match status" value="1"/>
</dbReference>
<dbReference type="KEGG" id="plei:Q9312_12560"/>
<dbReference type="Pfam" id="PF05147">
    <property type="entry name" value="LANC_like"/>
    <property type="match status" value="1"/>
</dbReference>
<dbReference type="InterPro" id="IPR053524">
    <property type="entry name" value="Aerial_hyphae_peptide-synth"/>
</dbReference>
<keyword evidence="1" id="KW-0472">Membrane</keyword>
<dbReference type="CDD" id="cd04791">
    <property type="entry name" value="LanC_SerThrkinase"/>
    <property type="match status" value="1"/>
</dbReference>
<dbReference type="InterPro" id="IPR011009">
    <property type="entry name" value="Kinase-like_dom_sf"/>
</dbReference>
<evidence type="ECO:0000313" key="4">
    <source>
        <dbReference type="Proteomes" id="UP001239782"/>
    </source>
</evidence>
<dbReference type="InterPro" id="IPR007822">
    <property type="entry name" value="LANC-like"/>
</dbReference>
<dbReference type="InterPro" id="IPR000719">
    <property type="entry name" value="Prot_kinase_dom"/>
</dbReference>
<dbReference type="SMART" id="SM01260">
    <property type="entry name" value="LANC_like"/>
    <property type="match status" value="1"/>
</dbReference>
<keyword evidence="1" id="KW-1133">Transmembrane helix</keyword>
<dbReference type="GO" id="GO:0005737">
    <property type="term" value="C:cytoplasm"/>
    <property type="evidence" value="ECO:0007669"/>
    <property type="project" value="TreeGrafter"/>
</dbReference>
<evidence type="ECO:0000313" key="3">
    <source>
        <dbReference type="EMBL" id="WMS86050.1"/>
    </source>
</evidence>
<name>A0AA51X6F9_9GAMM</name>